<evidence type="ECO:0000313" key="11">
    <source>
        <dbReference type="RefSeq" id="XP_015950670.1"/>
    </source>
</evidence>
<sequence>MANNGDTVIMAGAKLLENMVVVDRRTWSILDFIEDAETRHLDNPAVKKWFQGIKDLCYDMLDVSEELQIQRAKKVRFLGLRLTRRKMKNIIHEFDALIQQFGQLRLRRSSELLVPTTSLVRTIPSPTFDNETTRTLISKLINVEDDEGDGIQCISIVGVGGIGKTTLAKFVFNKVRTHYRVAVWISVNQQFNVKRIAADIICFFGNEVLIDEMEVLELEIRRITTQLRCLFVLDDVWSVDRNEWLHLKRLFSHCAKGSRILITTRSKKVAEAAESAPTNIVSLNPLSDEDSLSLFKHFVQGGQDIGNENEEMELIGNSVGAYTVEWMPIYSVMPPALRQCLLYCSIIPKNHSIDVDKLIKLWMAQGYISSDEDDKMEKEGREYVQQLRHHSVFSEFKQDDDGSFKCKLDGGVSDFVQTLAESECHIMFLEGGVEMEVPKEKRVETDPRLRRHCTLSLVDQTLPESIANAEKLRTLIILSDSSYIDPSNLSSLLFRMKRLRALDMRSCSIKELPLKAAALLHLRYLNLSFNHELKKLPQSICNLLNLQTLNLNGCDSLRKLPKSIGKLIKLRHLEILWTTSLSYLPKGIASLTLLRTLNRFFGTSGSASSKECSLGDLENLNNIQGCITIDGLSGESEISEATRAGLKNKKDLLGLELWFSNAGSKDKDQILLDNLEAPPQLQFLGVFYYGGRSFPNWMIELNELKHLVLINCSECNVLPPLGKLPCLESLEIKNMPNVKMVGFEFLGIGLNHEDAGNEGSSSMIAFPRLQKLHFVKLGYWEEWNGINGNGGDDEKVMPLLSSLSVLNCKELRALPDYIKKKENLKPVIRGCPLLPGNTEKQE</sequence>
<dbReference type="Gene3D" id="3.40.50.300">
    <property type="entry name" value="P-loop containing nucleotide triphosphate hydrolases"/>
    <property type="match status" value="1"/>
</dbReference>
<dbReference type="SMR" id="A0A6P4CGA7"/>
<keyword evidence="3" id="KW-0611">Plant defense</keyword>
<gene>
    <name evidence="10 11" type="primary">LOC107475531</name>
</gene>
<dbReference type="PRINTS" id="PR00364">
    <property type="entry name" value="DISEASERSIST"/>
</dbReference>
<dbReference type="SUPFAM" id="SSF52540">
    <property type="entry name" value="P-loop containing nucleoside triphosphate hydrolases"/>
    <property type="match status" value="1"/>
</dbReference>
<evidence type="ECO:0000256" key="2">
    <source>
        <dbReference type="ARBA" id="ARBA00022741"/>
    </source>
</evidence>
<dbReference type="Pfam" id="PF23559">
    <property type="entry name" value="WHD_DRP"/>
    <property type="match status" value="1"/>
</dbReference>
<dbReference type="OrthoDB" id="844198at2759"/>
<dbReference type="GeneID" id="107475531"/>
<dbReference type="Pfam" id="PF00931">
    <property type="entry name" value="NB-ARC"/>
    <property type="match status" value="1"/>
</dbReference>
<evidence type="ECO:0000256" key="1">
    <source>
        <dbReference type="ARBA" id="ARBA00022737"/>
    </source>
</evidence>
<keyword evidence="2" id="KW-0547">Nucleotide-binding</keyword>
<dbReference type="GO" id="GO:0005524">
    <property type="term" value="F:ATP binding"/>
    <property type="evidence" value="ECO:0007669"/>
    <property type="project" value="UniProtKB-KW"/>
</dbReference>
<proteinExistence type="predicted"/>
<dbReference type="PANTHER" id="PTHR36766:SF40">
    <property type="entry name" value="DISEASE RESISTANCE PROTEIN RGA3"/>
    <property type="match status" value="1"/>
</dbReference>
<feature type="domain" description="Disease resistance R13L4/SHOC-2-like LRR" evidence="8">
    <location>
        <begin position="492"/>
        <end position="779"/>
    </location>
</feature>
<dbReference type="GO" id="GO:0051707">
    <property type="term" value="P:response to other organism"/>
    <property type="evidence" value="ECO:0007669"/>
    <property type="project" value="UniProtKB-ARBA"/>
</dbReference>
<dbReference type="Pfam" id="PF23598">
    <property type="entry name" value="LRR_14"/>
    <property type="match status" value="1"/>
</dbReference>
<dbReference type="RefSeq" id="XP_015950669.1">
    <property type="nucleotide sequence ID" value="XM_016095183.3"/>
</dbReference>
<dbReference type="InterPro" id="IPR041118">
    <property type="entry name" value="Rx_N"/>
</dbReference>
<feature type="domain" description="Disease resistance N-terminal" evidence="6">
    <location>
        <begin position="28"/>
        <end position="75"/>
    </location>
</feature>
<dbReference type="Pfam" id="PF18052">
    <property type="entry name" value="Rx_N"/>
    <property type="match status" value="1"/>
</dbReference>
<keyword evidence="1" id="KW-0677">Repeat</keyword>
<dbReference type="AlphaFoldDB" id="A0A6P4CGA7"/>
<evidence type="ECO:0000259" key="6">
    <source>
        <dbReference type="Pfam" id="PF18052"/>
    </source>
</evidence>
<dbReference type="InterPro" id="IPR032675">
    <property type="entry name" value="LRR_dom_sf"/>
</dbReference>
<dbReference type="InterPro" id="IPR002182">
    <property type="entry name" value="NB-ARC"/>
</dbReference>
<dbReference type="Proteomes" id="UP000515211">
    <property type="component" value="Chromosome 2"/>
</dbReference>
<dbReference type="SUPFAM" id="SSF52058">
    <property type="entry name" value="L domain-like"/>
    <property type="match status" value="1"/>
</dbReference>
<organism evidence="9 10">
    <name type="scientific">Arachis duranensis</name>
    <name type="common">Wild peanut</name>
    <dbReference type="NCBI Taxonomy" id="130453"/>
    <lineage>
        <taxon>Eukaryota</taxon>
        <taxon>Viridiplantae</taxon>
        <taxon>Streptophyta</taxon>
        <taxon>Embryophyta</taxon>
        <taxon>Tracheophyta</taxon>
        <taxon>Spermatophyta</taxon>
        <taxon>Magnoliopsida</taxon>
        <taxon>eudicotyledons</taxon>
        <taxon>Gunneridae</taxon>
        <taxon>Pentapetalae</taxon>
        <taxon>rosids</taxon>
        <taxon>fabids</taxon>
        <taxon>Fabales</taxon>
        <taxon>Fabaceae</taxon>
        <taxon>Papilionoideae</taxon>
        <taxon>50 kb inversion clade</taxon>
        <taxon>dalbergioids sensu lato</taxon>
        <taxon>Dalbergieae</taxon>
        <taxon>Pterocarpus clade</taxon>
        <taxon>Arachis</taxon>
    </lineage>
</organism>
<keyword evidence="4" id="KW-0067">ATP-binding</keyword>
<dbReference type="KEGG" id="adu:107475531"/>
<dbReference type="GO" id="GO:0006952">
    <property type="term" value="P:defense response"/>
    <property type="evidence" value="ECO:0007669"/>
    <property type="project" value="UniProtKB-KW"/>
</dbReference>
<dbReference type="InterPro" id="IPR055414">
    <property type="entry name" value="LRR_R13L4/SHOC2-like"/>
</dbReference>
<dbReference type="PANTHER" id="PTHR36766">
    <property type="entry name" value="PLANT BROAD-SPECTRUM MILDEW RESISTANCE PROTEIN RPW8"/>
    <property type="match status" value="1"/>
</dbReference>
<evidence type="ECO:0000256" key="4">
    <source>
        <dbReference type="ARBA" id="ARBA00022840"/>
    </source>
</evidence>
<evidence type="ECO:0000256" key="3">
    <source>
        <dbReference type="ARBA" id="ARBA00022821"/>
    </source>
</evidence>
<evidence type="ECO:0000259" key="8">
    <source>
        <dbReference type="Pfam" id="PF23598"/>
    </source>
</evidence>
<feature type="domain" description="NB-ARC" evidence="5">
    <location>
        <begin position="147"/>
        <end position="300"/>
    </location>
</feature>
<evidence type="ECO:0000259" key="7">
    <source>
        <dbReference type="Pfam" id="PF23559"/>
    </source>
</evidence>
<dbReference type="InterPro" id="IPR027417">
    <property type="entry name" value="P-loop_NTPase"/>
</dbReference>
<dbReference type="Gene3D" id="3.80.10.10">
    <property type="entry name" value="Ribonuclease Inhibitor"/>
    <property type="match status" value="1"/>
</dbReference>
<dbReference type="Gene3D" id="1.20.5.4130">
    <property type="match status" value="1"/>
</dbReference>
<evidence type="ECO:0000313" key="9">
    <source>
        <dbReference type="Proteomes" id="UP000515211"/>
    </source>
</evidence>
<evidence type="ECO:0000259" key="5">
    <source>
        <dbReference type="Pfam" id="PF00931"/>
    </source>
</evidence>
<name>A0A6P4CGA7_ARADU</name>
<keyword evidence="9" id="KW-1185">Reference proteome</keyword>
<dbReference type="InterPro" id="IPR058922">
    <property type="entry name" value="WHD_DRP"/>
</dbReference>
<reference evidence="10 11" key="2">
    <citation type="submission" date="2025-04" db="UniProtKB">
        <authorList>
            <consortium name="RefSeq"/>
        </authorList>
    </citation>
    <scope>IDENTIFICATION</scope>
    <source>
        <tissue evidence="10 11">Whole plant</tissue>
    </source>
</reference>
<reference evidence="9" key="1">
    <citation type="journal article" date="2016" name="Nat. Genet.">
        <title>The genome sequences of Arachis duranensis and Arachis ipaensis, the diploid ancestors of cultivated peanut.</title>
        <authorList>
            <person name="Bertioli D.J."/>
            <person name="Cannon S.B."/>
            <person name="Froenicke L."/>
            <person name="Huang G."/>
            <person name="Farmer A.D."/>
            <person name="Cannon E.K."/>
            <person name="Liu X."/>
            <person name="Gao D."/>
            <person name="Clevenger J."/>
            <person name="Dash S."/>
            <person name="Ren L."/>
            <person name="Moretzsohn M.C."/>
            <person name="Shirasawa K."/>
            <person name="Huang W."/>
            <person name="Vidigal B."/>
            <person name="Abernathy B."/>
            <person name="Chu Y."/>
            <person name="Niederhuth C.E."/>
            <person name="Umale P."/>
            <person name="Araujo A.C."/>
            <person name="Kozik A."/>
            <person name="Kim K.D."/>
            <person name="Burow M.D."/>
            <person name="Varshney R.K."/>
            <person name="Wang X."/>
            <person name="Zhang X."/>
            <person name="Barkley N."/>
            <person name="Guimaraes P.M."/>
            <person name="Isobe S."/>
            <person name="Guo B."/>
            <person name="Liao B."/>
            <person name="Stalker H.T."/>
            <person name="Schmitz R.J."/>
            <person name="Scheffler B.E."/>
            <person name="Leal-Bertioli S.C."/>
            <person name="Xun X."/>
            <person name="Jackson S.A."/>
            <person name="Michelmore R."/>
            <person name="Ozias-Akins P."/>
        </authorList>
    </citation>
    <scope>NUCLEOTIDE SEQUENCE [LARGE SCALE GENOMIC DNA]</scope>
    <source>
        <strain evidence="9">cv. V14167</strain>
    </source>
</reference>
<protein>
    <submittedName>
        <fullName evidence="10 11">Disease resistance RPP13-like protein 1</fullName>
    </submittedName>
</protein>
<accession>A0A6P4CGA7</accession>
<dbReference type="RefSeq" id="XP_015950670.1">
    <property type="nucleotide sequence ID" value="XM_016095184.3"/>
</dbReference>
<dbReference type="GO" id="GO:0043531">
    <property type="term" value="F:ADP binding"/>
    <property type="evidence" value="ECO:0007669"/>
    <property type="project" value="InterPro"/>
</dbReference>
<evidence type="ECO:0000313" key="10">
    <source>
        <dbReference type="RefSeq" id="XP_015950669.1"/>
    </source>
</evidence>
<dbReference type="Gene3D" id="1.10.10.10">
    <property type="entry name" value="Winged helix-like DNA-binding domain superfamily/Winged helix DNA-binding domain"/>
    <property type="match status" value="1"/>
</dbReference>
<feature type="domain" description="Disease resistance protein winged helix" evidence="7">
    <location>
        <begin position="346"/>
        <end position="415"/>
    </location>
</feature>
<dbReference type="InterPro" id="IPR036388">
    <property type="entry name" value="WH-like_DNA-bd_sf"/>
</dbReference>